<accession>A0A506UAZ4</accession>
<dbReference type="OrthoDB" id="9806984at2"/>
<dbReference type="Proteomes" id="UP000320314">
    <property type="component" value="Unassembled WGS sequence"/>
</dbReference>
<evidence type="ECO:0000256" key="4">
    <source>
        <dbReference type="ARBA" id="ARBA00022692"/>
    </source>
</evidence>
<keyword evidence="2" id="KW-1003">Cell membrane</keyword>
<dbReference type="GO" id="GO:0005886">
    <property type="term" value="C:plasma membrane"/>
    <property type="evidence" value="ECO:0007669"/>
    <property type="project" value="UniProtKB-SubCell"/>
</dbReference>
<organism evidence="9 10">
    <name type="scientific">Pararhizobium mangrovi</name>
    <dbReference type="NCBI Taxonomy" id="2590452"/>
    <lineage>
        <taxon>Bacteria</taxon>
        <taxon>Pseudomonadati</taxon>
        <taxon>Pseudomonadota</taxon>
        <taxon>Alphaproteobacteria</taxon>
        <taxon>Hyphomicrobiales</taxon>
        <taxon>Rhizobiaceae</taxon>
        <taxon>Rhizobium/Agrobacterium group</taxon>
        <taxon>Pararhizobium</taxon>
    </lineage>
</organism>
<keyword evidence="3" id="KW-0997">Cell inner membrane</keyword>
<dbReference type="AlphaFoldDB" id="A0A506UAZ4"/>
<keyword evidence="10" id="KW-1185">Reference proteome</keyword>
<dbReference type="Pfam" id="PF02470">
    <property type="entry name" value="MlaD"/>
    <property type="match status" value="1"/>
</dbReference>
<keyword evidence="4 7" id="KW-0812">Transmembrane</keyword>
<name>A0A506UAZ4_9HYPH</name>
<evidence type="ECO:0000256" key="5">
    <source>
        <dbReference type="ARBA" id="ARBA00022989"/>
    </source>
</evidence>
<protein>
    <submittedName>
        <fullName evidence="9">MCE family protein</fullName>
    </submittedName>
</protein>
<dbReference type="PANTHER" id="PTHR30462">
    <property type="entry name" value="INTERMEMBRANE TRANSPORT PROTEIN PQIB-RELATED"/>
    <property type="match status" value="1"/>
</dbReference>
<feature type="transmembrane region" description="Helical" evidence="7">
    <location>
        <begin position="29"/>
        <end position="51"/>
    </location>
</feature>
<evidence type="ECO:0000256" key="3">
    <source>
        <dbReference type="ARBA" id="ARBA00022519"/>
    </source>
</evidence>
<dbReference type="InterPro" id="IPR051800">
    <property type="entry name" value="PqiA-PqiB_transport"/>
</dbReference>
<evidence type="ECO:0000313" key="10">
    <source>
        <dbReference type="Proteomes" id="UP000320314"/>
    </source>
</evidence>
<comment type="caution">
    <text evidence="9">The sequence shown here is derived from an EMBL/GenBank/DDBJ whole genome shotgun (WGS) entry which is preliminary data.</text>
</comment>
<evidence type="ECO:0000256" key="6">
    <source>
        <dbReference type="ARBA" id="ARBA00023136"/>
    </source>
</evidence>
<reference evidence="9 10" key="1">
    <citation type="submission" date="2019-06" db="EMBL/GenBank/DDBJ databases">
        <authorList>
            <person name="Li M."/>
        </authorList>
    </citation>
    <scope>NUCLEOTIDE SEQUENCE [LARGE SCALE GENOMIC DNA]</scope>
    <source>
        <strain evidence="9 10">BGMRC6574</strain>
    </source>
</reference>
<comment type="subcellular location">
    <subcellularLocation>
        <location evidence="1">Cell inner membrane</location>
    </subcellularLocation>
</comment>
<evidence type="ECO:0000313" key="9">
    <source>
        <dbReference type="EMBL" id="TPW28977.1"/>
    </source>
</evidence>
<keyword evidence="5 7" id="KW-1133">Transmembrane helix</keyword>
<dbReference type="InterPro" id="IPR003399">
    <property type="entry name" value="Mce/MlaD"/>
</dbReference>
<evidence type="ECO:0000256" key="2">
    <source>
        <dbReference type="ARBA" id="ARBA00022475"/>
    </source>
</evidence>
<feature type="domain" description="Mce/MlaD" evidence="8">
    <location>
        <begin position="55"/>
        <end position="141"/>
    </location>
</feature>
<evidence type="ECO:0000256" key="1">
    <source>
        <dbReference type="ARBA" id="ARBA00004533"/>
    </source>
</evidence>
<evidence type="ECO:0000256" key="7">
    <source>
        <dbReference type="SAM" id="Phobius"/>
    </source>
</evidence>
<evidence type="ECO:0000259" key="8">
    <source>
        <dbReference type="Pfam" id="PF02470"/>
    </source>
</evidence>
<proteinExistence type="predicted"/>
<dbReference type="RefSeq" id="WP_141166580.1">
    <property type="nucleotide sequence ID" value="NZ_VHLH01000013.1"/>
</dbReference>
<keyword evidence="6 7" id="KW-0472">Membrane</keyword>
<dbReference type="EMBL" id="VHLH01000013">
    <property type="protein sequence ID" value="TPW28977.1"/>
    <property type="molecule type" value="Genomic_DNA"/>
</dbReference>
<gene>
    <name evidence="9" type="ORF">FJU11_08320</name>
</gene>
<dbReference type="PANTHER" id="PTHR30462:SF0">
    <property type="entry name" value="INTERMEMBRANE TRANSPORT PROTEIN YEBT"/>
    <property type="match status" value="1"/>
</dbReference>
<sequence length="824" mass="87689">MSEDDPQGRGDEPSDVPIRKERKSFWDSAYLIWAIPVIALAIALGAAWHSYSDRGPVIEVSFSEAAGIQADKTQLRYRDIPVGTVQDVRFSSDLQRVVVAIRVDKDLAPYIDSDARFWVVRPQVSARGVSGLDTVLSGVYIQGTWDNSAGGMKTAFKGLDHPPLLTTGQKGIKFKLKSTSGLPAAGTPILYKNVDVGAIGDSTVAKDGSSVTADAVIYEPHTNYVTTSTRFWDISGFSFSLGAGGAKLNFNSLASLVSGGVTFDTLGSGGTPLKEGAVYTLFPSEDAARQDFLVEGENQVVNVAMVFDQNISGLSAGAGVELGGLRVGEVTSINGLVDQKRFGNNHVHLIASVKMNPSRLGLSQGTGRDAFLDYLQERVKSGLRARLVNASLFTGGLKIELVEIPNAAPATLDRNAEPLPTIPTAPAKVSDVGATAQGVLQRVNDLPIEELMHSVIGFLDNAKAFIGNKDLQQAPAQLTGLLAAVRTVAESDGVQKLPEQVNGLLSELRRTSATLNQVVAQLQQEKTVGKLTRTIENANAATEKLPDLIADLRGVLAKARAVPLGDISQNVNDLLAAGQALLNQTDTLVASDDVKAVPQELRRILTSVRTVTENQDVQQLPDKANALIARLQNTADTIDRLATDLEQRDVVGKVTSAVNNVADAANGLPQLVDEARGIVKNAGNVPLDKLTQQASGLLASANRVLDQDSTRQLPDELNKSLTSLREILAQLQKGGLVENANRTLASARDAADQIAKVSSTLPELADSLRAVAKQAGNTLSAYSGDSPFTRDTRAAIRQIQDAAKAVERLARTIERKPNSLILGR</sequence>